<dbReference type="SUPFAM" id="SSF48264">
    <property type="entry name" value="Cytochrome P450"/>
    <property type="match status" value="1"/>
</dbReference>
<dbReference type="Pfam" id="PF00067">
    <property type="entry name" value="p450"/>
    <property type="match status" value="1"/>
</dbReference>
<dbReference type="EMBL" id="JAGINW010000001">
    <property type="protein sequence ID" value="MBP2330452.1"/>
    <property type="molecule type" value="Genomic_DNA"/>
</dbReference>
<name>A0ABS4U1B8_9PSEU</name>
<evidence type="ECO:0000313" key="3">
    <source>
        <dbReference type="EMBL" id="MBP2330452.1"/>
    </source>
</evidence>
<keyword evidence="2" id="KW-0560">Oxidoreductase</keyword>
<organism evidence="3 4">
    <name type="scientific">Kibdelosporangium banguiense</name>
    <dbReference type="NCBI Taxonomy" id="1365924"/>
    <lineage>
        <taxon>Bacteria</taxon>
        <taxon>Bacillati</taxon>
        <taxon>Actinomycetota</taxon>
        <taxon>Actinomycetes</taxon>
        <taxon>Pseudonocardiales</taxon>
        <taxon>Pseudonocardiaceae</taxon>
        <taxon>Kibdelosporangium</taxon>
    </lineage>
</organism>
<evidence type="ECO:0000313" key="4">
    <source>
        <dbReference type="Proteomes" id="UP001519332"/>
    </source>
</evidence>
<dbReference type="Gene3D" id="1.10.630.10">
    <property type="entry name" value="Cytochrome P450"/>
    <property type="match status" value="1"/>
</dbReference>
<dbReference type="InterPro" id="IPR036396">
    <property type="entry name" value="Cyt_P450_sf"/>
</dbReference>
<protein>
    <submittedName>
        <fullName evidence="3">Cytochrome P450</fullName>
    </submittedName>
</protein>
<accession>A0ABS4U1B8</accession>
<evidence type="ECO:0000256" key="2">
    <source>
        <dbReference type="RuleBase" id="RU000461"/>
    </source>
</evidence>
<evidence type="ECO:0000256" key="1">
    <source>
        <dbReference type="ARBA" id="ARBA00010617"/>
    </source>
</evidence>
<dbReference type="PANTHER" id="PTHR46696">
    <property type="entry name" value="P450, PUTATIVE (EUROFUNG)-RELATED"/>
    <property type="match status" value="1"/>
</dbReference>
<comment type="similarity">
    <text evidence="1 2">Belongs to the cytochrome P450 family.</text>
</comment>
<keyword evidence="4" id="KW-1185">Reference proteome</keyword>
<keyword evidence="2" id="KW-0349">Heme</keyword>
<dbReference type="CDD" id="cd11029">
    <property type="entry name" value="CYP107-like"/>
    <property type="match status" value="1"/>
</dbReference>
<comment type="caution">
    <text evidence="3">The sequence shown here is derived from an EMBL/GenBank/DDBJ whole genome shotgun (WGS) entry which is preliminary data.</text>
</comment>
<gene>
    <name evidence="3" type="ORF">JOF56_010837</name>
</gene>
<keyword evidence="2" id="KW-0408">Iron</keyword>
<dbReference type="PANTHER" id="PTHR46696:SF1">
    <property type="entry name" value="CYTOCHROME P450 YJIB-RELATED"/>
    <property type="match status" value="1"/>
</dbReference>
<proteinExistence type="inferred from homology"/>
<dbReference type="Proteomes" id="UP001519332">
    <property type="component" value="Unassembled WGS sequence"/>
</dbReference>
<dbReference type="InterPro" id="IPR001128">
    <property type="entry name" value="Cyt_P450"/>
</dbReference>
<dbReference type="PROSITE" id="PS00086">
    <property type="entry name" value="CYTOCHROME_P450"/>
    <property type="match status" value="1"/>
</dbReference>
<dbReference type="PRINTS" id="PR00359">
    <property type="entry name" value="BP450"/>
</dbReference>
<dbReference type="InterPro" id="IPR002397">
    <property type="entry name" value="Cyt_P450_B"/>
</dbReference>
<dbReference type="PRINTS" id="PR00385">
    <property type="entry name" value="P450"/>
</dbReference>
<reference evidence="3 4" key="1">
    <citation type="submission" date="2021-03" db="EMBL/GenBank/DDBJ databases">
        <title>Sequencing the genomes of 1000 actinobacteria strains.</title>
        <authorList>
            <person name="Klenk H.-P."/>
        </authorList>
    </citation>
    <scope>NUCLEOTIDE SEQUENCE [LARGE SCALE GENOMIC DNA]</scope>
    <source>
        <strain evidence="3 4">DSM 46670</strain>
    </source>
</reference>
<dbReference type="RefSeq" id="WP_209647061.1">
    <property type="nucleotide sequence ID" value="NZ_JAGINW010000001.1"/>
</dbReference>
<sequence>MAVQFSPGDPARIPAPLVPDPAGGGTPAAVCPAHRGRLVTGIDAWLVTRYGEVSAALSDPRLVMSAPEIEADLVERGELPQRFGSLFQRKSKSLLSTDPPDHTRLRKLVASSFTARRVDGLRPRAEEICEQLTTAMSEQAAAGEVVDLVSSYAFPLPVLMICELLGVPVEDHETFRQWTNAIVFDQGDEASVAAYRAAVTGLDGYFGALIETKRTNPGEDLTSALVAVHDDGDRLDSTELRTMLSLLLVAGHETTVNLISSSILMLLRHPDQLDALRADAGLMPNAVEECLRHVGPVAFSAMRFSTADIELGEVTVPAGQVVSLGLWAADHDPDRFPAPDRFDITREDNAHMAFGRGTHFCIGANLARMEAQVALTVLLRHFTEFSLAVPEDDLKWRPANTRGPSSLPLRLSHAVHI</sequence>
<keyword evidence="2" id="KW-0479">Metal-binding</keyword>
<keyword evidence="2" id="KW-0503">Monooxygenase</keyword>
<dbReference type="InterPro" id="IPR017972">
    <property type="entry name" value="Cyt_P450_CS"/>
</dbReference>